<sequence length="166" mass="17743">MDAFFVIPSLSAEPAHEYTGAKKCSMCHKTPVQGEQYAKWQASKHAKAFETLGTPAAKEAGAKLGVTDPQTDGKCLKCHSAAYGGTTAKVTEAIAVEEGVSCESCHGGGKDYMKMTVMKDKDAAIAAGLMIPNEKTCLGCHNEESPTYKPFNYAERVEAIKHAKPK</sequence>
<accession>A0A1G1KRB6</accession>
<name>A0A1G1KRB6_9BACT</name>
<protein>
    <recommendedName>
        <fullName evidence="1">Cytochrome c-552/4 domain-containing protein</fullName>
    </recommendedName>
</protein>
<dbReference type="AlphaFoldDB" id="A0A1G1KRB6"/>
<proteinExistence type="predicted"/>
<evidence type="ECO:0000259" key="1">
    <source>
        <dbReference type="Pfam" id="PF13435"/>
    </source>
</evidence>
<dbReference type="InterPro" id="IPR036280">
    <property type="entry name" value="Multihaem_cyt_sf"/>
</dbReference>
<dbReference type="InterPro" id="IPR023155">
    <property type="entry name" value="Cyt_c-552/4"/>
</dbReference>
<gene>
    <name evidence="2" type="ORF">A3G33_10500</name>
</gene>
<dbReference type="SUPFAM" id="SSF48695">
    <property type="entry name" value="Multiheme cytochromes"/>
    <property type="match status" value="1"/>
</dbReference>
<dbReference type="Pfam" id="PF13435">
    <property type="entry name" value="Cytochrome_C554"/>
    <property type="match status" value="1"/>
</dbReference>
<dbReference type="Gene3D" id="1.10.1130.10">
    <property type="entry name" value="Flavocytochrome C3, Chain A"/>
    <property type="match status" value="1"/>
</dbReference>
<feature type="domain" description="Cytochrome c-552/4" evidence="1">
    <location>
        <begin position="23"/>
        <end position="107"/>
    </location>
</feature>
<dbReference type="Proteomes" id="UP000178187">
    <property type="component" value="Unassembled WGS sequence"/>
</dbReference>
<evidence type="ECO:0000313" key="2">
    <source>
        <dbReference type="EMBL" id="OGW95481.1"/>
    </source>
</evidence>
<dbReference type="EMBL" id="MHFR01000063">
    <property type="protein sequence ID" value="OGW95481.1"/>
    <property type="molecule type" value="Genomic_DNA"/>
</dbReference>
<evidence type="ECO:0000313" key="3">
    <source>
        <dbReference type="Proteomes" id="UP000178187"/>
    </source>
</evidence>
<organism evidence="2 3">
    <name type="scientific">Candidatus Danuiimicrobium aquiferis</name>
    <dbReference type="NCBI Taxonomy" id="1801832"/>
    <lineage>
        <taxon>Bacteria</taxon>
        <taxon>Pseudomonadati</taxon>
        <taxon>Candidatus Omnitrophota</taxon>
        <taxon>Candidatus Danuiimicrobium</taxon>
    </lineage>
</organism>
<comment type="caution">
    <text evidence="2">The sequence shown here is derived from an EMBL/GenBank/DDBJ whole genome shotgun (WGS) entry which is preliminary data.</text>
</comment>
<reference evidence="2 3" key="1">
    <citation type="journal article" date="2016" name="Nat. Commun.">
        <title>Thousands of microbial genomes shed light on interconnected biogeochemical processes in an aquifer system.</title>
        <authorList>
            <person name="Anantharaman K."/>
            <person name="Brown C.T."/>
            <person name="Hug L.A."/>
            <person name="Sharon I."/>
            <person name="Castelle C.J."/>
            <person name="Probst A.J."/>
            <person name="Thomas B.C."/>
            <person name="Singh A."/>
            <person name="Wilkins M.J."/>
            <person name="Karaoz U."/>
            <person name="Brodie E.L."/>
            <person name="Williams K.H."/>
            <person name="Hubbard S.S."/>
            <person name="Banfield J.F."/>
        </authorList>
    </citation>
    <scope>NUCLEOTIDE SEQUENCE [LARGE SCALE GENOMIC DNA]</scope>
</reference>